<dbReference type="Proteomes" id="UP000386847">
    <property type="component" value="Chromosome"/>
</dbReference>
<feature type="region of interest" description="Disordered" evidence="4">
    <location>
        <begin position="252"/>
        <end position="278"/>
    </location>
</feature>
<dbReference type="Pfam" id="PF09339">
    <property type="entry name" value="HTH_IclR"/>
    <property type="match status" value="1"/>
</dbReference>
<dbReference type="PANTHER" id="PTHR30136">
    <property type="entry name" value="HELIX-TURN-HELIX TRANSCRIPTIONAL REGULATOR, ICLR FAMILY"/>
    <property type="match status" value="1"/>
</dbReference>
<dbReference type="SUPFAM" id="SSF55781">
    <property type="entry name" value="GAF domain-like"/>
    <property type="match status" value="1"/>
</dbReference>
<dbReference type="InterPro" id="IPR014757">
    <property type="entry name" value="Tscrpt_reg_IclR_C"/>
</dbReference>
<dbReference type="Gene3D" id="3.30.450.40">
    <property type="match status" value="1"/>
</dbReference>
<evidence type="ECO:0000259" key="5">
    <source>
        <dbReference type="PROSITE" id="PS51077"/>
    </source>
</evidence>
<dbReference type="PANTHER" id="PTHR30136:SF24">
    <property type="entry name" value="HTH-TYPE TRANSCRIPTIONAL REPRESSOR ALLR"/>
    <property type="match status" value="1"/>
</dbReference>
<dbReference type="SUPFAM" id="SSF46785">
    <property type="entry name" value="Winged helix' DNA-binding domain"/>
    <property type="match status" value="1"/>
</dbReference>
<dbReference type="KEGG" id="rain:Rai3103_09230"/>
<evidence type="ECO:0000313" key="7">
    <source>
        <dbReference type="EMBL" id="QGF23825.1"/>
    </source>
</evidence>
<feature type="domain" description="HTH iclR-type" evidence="5">
    <location>
        <begin position="8"/>
        <end position="69"/>
    </location>
</feature>
<proteinExistence type="predicted"/>
<dbReference type="InterPro" id="IPR036390">
    <property type="entry name" value="WH_DNA-bd_sf"/>
</dbReference>
<dbReference type="EMBL" id="CP045725">
    <property type="protein sequence ID" value="QGF23825.1"/>
    <property type="molecule type" value="Genomic_DNA"/>
</dbReference>
<organism evidence="7 8">
    <name type="scientific">Raineyella fluvialis</name>
    <dbReference type="NCBI Taxonomy" id="2662261"/>
    <lineage>
        <taxon>Bacteria</taxon>
        <taxon>Bacillati</taxon>
        <taxon>Actinomycetota</taxon>
        <taxon>Actinomycetes</taxon>
        <taxon>Propionibacteriales</taxon>
        <taxon>Propionibacteriaceae</taxon>
        <taxon>Raineyella</taxon>
    </lineage>
</organism>
<protein>
    <submittedName>
        <fullName evidence="7">Helix-turn-helix domain-containing protein</fullName>
    </submittedName>
</protein>
<dbReference type="PROSITE" id="PS51078">
    <property type="entry name" value="ICLR_ED"/>
    <property type="match status" value="1"/>
</dbReference>
<dbReference type="RefSeq" id="WP_153572355.1">
    <property type="nucleotide sequence ID" value="NZ_CP045725.1"/>
</dbReference>
<name>A0A5Q2FGK2_9ACTN</name>
<dbReference type="SMART" id="SM00346">
    <property type="entry name" value="HTH_ICLR"/>
    <property type="match status" value="1"/>
</dbReference>
<dbReference type="Gene3D" id="1.10.10.10">
    <property type="entry name" value="Winged helix-like DNA-binding domain superfamily/Winged helix DNA-binding domain"/>
    <property type="match status" value="1"/>
</dbReference>
<evidence type="ECO:0000256" key="3">
    <source>
        <dbReference type="ARBA" id="ARBA00023163"/>
    </source>
</evidence>
<sequence length="278" mass="30185">MANSASGESVISRAMRVIEAFTAGSTVLGVSEVAQRTGLPLATAHRIVAELEAERVLERDSQRKIRMGTRLWEISQRSSREMSLRMAALPVMHDLQALVKSHVQLAVISDGEVLYLERLSRRNAVVNLAHPASRIPPYLCSSGLALLAEAPREVQSRVTDGPLTVSTDHSIRTGDQLRAILAEARRRGFAVSYGYIQPTAKGIAVPVRDPDGRTVAALSVVVPLEVDHLPIIPAMITASRLITEGLAPHHYTSDDDPWRVRGTGQRASRPRTTGADAD</sequence>
<keyword evidence="2" id="KW-0238">DNA-binding</keyword>
<evidence type="ECO:0000256" key="1">
    <source>
        <dbReference type="ARBA" id="ARBA00023015"/>
    </source>
</evidence>
<dbReference type="GO" id="GO:0003677">
    <property type="term" value="F:DNA binding"/>
    <property type="evidence" value="ECO:0007669"/>
    <property type="project" value="UniProtKB-KW"/>
</dbReference>
<dbReference type="AlphaFoldDB" id="A0A5Q2FGK2"/>
<keyword evidence="8" id="KW-1185">Reference proteome</keyword>
<dbReference type="PROSITE" id="PS51077">
    <property type="entry name" value="HTH_ICLR"/>
    <property type="match status" value="1"/>
</dbReference>
<evidence type="ECO:0000256" key="2">
    <source>
        <dbReference type="ARBA" id="ARBA00023125"/>
    </source>
</evidence>
<evidence type="ECO:0000259" key="6">
    <source>
        <dbReference type="PROSITE" id="PS51078"/>
    </source>
</evidence>
<accession>A0A5Q2FGK2</accession>
<dbReference type="InterPro" id="IPR050707">
    <property type="entry name" value="HTH_MetabolicPath_Reg"/>
</dbReference>
<keyword evidence="3" id="KW-0804">Transcription</keyword>
<reference evidence="7 8" key="1">
    <citation type="submission" date="2019-10" db="EMBL/GenBank/DDBJ databases">
        <title>Genomic analysis of Raineyella sp. CBA3103.</title>
        <authorList>
            <person name="Roh S.W."/>
        </authorList>
    </citation>
    <scope>NUCLEOTIDE SEQUENCE [LARGE SCALE GENOMIC DNA]</scope>
    <source>
        <strain evidence="7 8">CBA3103</strain>
    </source>
</reference>
<keyword evidence="1" id="KW-0805">Transcription regulation</keyword>
<gene>
    <name evidence="7" type="ORF">Rai3103_09230</name>
</gene>
<dbReference type="GO" id="GO:0045892">
    <property type="term" value="P:negative regulation of DNA-templated transcription"/>
    <property type="evidence" value="ECO:0007669"/>
    <property type="project" value="TreeGrafter"/>
</dbReference>
<dbReference type="InterPro" id="IPR029016">
    <property type="entry name" value="GAF-like_dom_sf"/>
</dbReference>
<evidence type="ECO:0000256" key="4">
    <source>
        <dbReference type="SAM" id="MobiDB-lite"/>
    </source>
</evidence>
<dbReference type="InterPro" id="IPR036388">
    <property type="entry name" value="WH-like_DNA-bd_sf"/>
</dbReference>
<dbReference type="InterPro" id="IPR005471">
    <property type="entry name" value="Tscrpt_reg_IclR_N"/>
</dbReference>
<dbReference type="GO" id="GO:0003700">
    <property type="term" value="F:DNA-binding transcription factor activity"/>
    <property type="evidence" value="ECO:0007669"/>
    <property type="project" value="TreeGrafter"/>
</dbReference>
<feature type="domain" description="IclR-ED" evidence="6">
    <location>
        <begin position="70"/>
        <end position="248"/>
    </location>
</feature>
<evidence type="ECO:0000313" key="8">
    <source>
        <dbReference type="Proteomes" id="UP000386847"/>
    </source>
</evidence>
<dbReference type="Pfam" id="PF01614">
    <property type="entry name" value="IclR_C"/>
    <property type="match status" value="1"/>
</dbReference>